<dbReference type="Proteomes" id="UP000886804">
    <property type="component" value="Unassembled WGS sequence"/>
</dbReference>
<feature type="non-terminal residue" evidence="1">
    <location>
        <position position="1"/>
    </location>
</feature>
<proteinExistence type="predicted"/>
<accession>A0A9D2L8T7</accession>
<sequence>VDGDTYTYYFTESGSNKGAGYSGEKNDYLYYEGRQLEADSGSDYQVYEVDGKLYLINESGKVQTSSKFYKVDGDYTYEISGGKLYWVNDDKERQGEVTSSDAENIYEVEYEKEYDL</sequence>
<dbReference type="EMBL" id="DWYS01000108">
    <property type="protein sequence ID" value="HJB07991.1"/>
    <property type="molecule type" value="Genomic_DNA"/>
</dbReference>
<evidence type="ECO:0000313" key="1">
    <source>
        <dbReference type="EMBL" id="HJB07991.1"/>
    </source>
</evidence>
<dbReference type="AlphaFoldDB" id="A0A9D2L8T7"/>
<gene>
    <name evidence="1" type="ORF">H9716_09040</name>
</gene>
<evidence type="ECO:0000313" key="2">
    <source>
        <dbReference type="Proteomes" id="UP000886804"/>
    </source>
</evidence>
<protein>
    <submittedName>
        <fullName evidence="1">Cell wall-binding protein</fullName>
    </submittedName>
</protein>
<name>A0A9D2L8T7_9FIRM</name>
<organism evidence="1 2">
    <name type="scientific">Candidatus Enterocloster faecavium</name>
    <dbReference type="NCBI Taxonomy" id="2838560"/>
    <lineage>
        <taxon>Bacteria</taxon>
        <taxon>Bacillati</taxon>
        <taxon>Bacillota</taxon>
        <taxon>Clostridia</taxon>
        <taxon>Lachnospirales</taxon>
        <taxon>Lachnospiraceae</taxon>
        <taxon>Enterocloster</taxon>
    </lineage>
</organism>
<reference evidence="1" key="1">
    <citation type="journal article" date="2021" name="PeerJ">
        <title>Extensive microbial diversity within the chicken gut microbiome revealed by metagenomics and culture.</title>
        <authorList>
            <person name="Gilroy R."/>
            <person name="Ravi A."/>
            <person name="Getino M."/>
            <person name="Pursley I."/>
            <person name="Horton D.L."/>
            <person name="Alikhan N.F."/>
            <person name="Baker D."/>
            <person name="Gharbi K."/>
            <person name="Hall N."/>
            <person name="Watson M."/>
            <person name="Adriaenssens E.M."/>
            <person name="Foster-Nyarko E."/>
            <person name="Jarju S."/>
            <person name="Secka A."/>
            <person name="Antonio M."/>
            <person name="Oren A."/>
            <person name="Chaudhuri R.R."/>
            <person name="La Ragione R."/>
            <person name="Hildebrand F."/>
            <person name="Pallen M.J."/>
        </authorList>
    </citation>
    <scope>NUCLEOTIDE SEQUENCE</scope>
    <source>
        <strain evidence="1">CHK188-4685</strain>
    </source>
</reference>
<comment type="caution">
    <text evidence="1">The sequence shown here is derived from an EMBL/GenBank/DDBJ whole genome shotgun (WGS) entry which is preliminary data.</text>
</comment>
<reference evidence="1" key="2">
    <citation type="submission" date="2021-04" db="EMBL/GenBank/DDBJ databases">
        <authorList>
            <person name="Gilroy R."/>
        </authorList>
    </citation>
    <scope>NUCLEOTIDE SEQUENCE</scope>
    <source>
        <strain evidence="1">CHK188-4685</strain>
    </source>
</reference>